<dbReference type="PANTHER" id="PTHR30036:SF7">
    <property type="entry name" value="ABC TRANSPORTER PERIPLASMIC-BINDING PROTEIN YPHF"/>
    <property type="match status" value="1"/>
</dbReference>
<dbReference type="Gene3D" id="3.40.50.2300">
    <property type="match status" value="2"/>
</dbReference>
<proteinExistence type="inferred from homology"/>
<dbReference type="SUPFAM" id="SSF53822">
    <property type="entry name" value="Periplasmic binding protein-like I"/>
    <property type="match status" value="1"/>
</dbReference>
<name>A0ABN0UPX7_9ACTN</name>
<dbReference type="InterPro" id="IPR025997">
    <property type="entry name" value="SBP_2_dom"/>
</dbReference>
<comment type="caution">
    <text evidence="4">The sequence shown here is derived from an EMBL/GenBank/DDBJ whole genome shotgun (WGS) entry which is preliminary data.</text>
</comment>
<dbReference type="Proteomes" id="UP001500967">
    <property type="component" value="Unassembled WGS sequence"/>
</dbReference>
<feature type="domain" description="Periplasmic binding protein" evidence="3">
    <location>
        <begin position="109"/>
        <end position="368"/>
    </location>
</feature>
<protein>
    <recommendedName>
        <fullName evidence="3">Periplasmic binding protein domain-containing protein</fullName>
    </recommendedName>
</protein>
<dbReference type="InterPro" id="IPR028082">
    <property type="entry name" value="Peripla_BP_I"/>
</dbReference>
<evidence type="ECO:0000259" key="3">
    <source>
        <dbReference type="Pfam" id="PF13407"/>
    </source>
</evidence>
<keyword evidence="5" id="KW-1185">Reference proteome</keyword>
<comment type="subcellular location">
    <subcellularLocation>
        <location evidence="1">Cell envelope</location>
    </subcellularLocation>
</comment>
<dbReference type="Pfam" id="PF13407">
    <property type="entry name" value="Peripla_BP_4"/>
    <property type="match status" value="1"/>
</dbReference>
<dbReference type="EMBL" id="BAAAGX010000018">
    <property type="protein sequence ID" value="GAA0257752.1"/>
    <property type="molecule type" value="Genomic_DNA"/>
</dbReference>
<dbReference type="PANTHER" id="PTHR30036">
    <property type="entry name" value="D-XYLOSE-BINDING PERIPLASMIC PROTEIN"/>
    <property type="match status" value="1"/>
</dbReference>
<evidence type="ECO:0000313" key="5">
    <source>
        <dbReference type="Proteomes" id="UP001500967"/>
    </source>
</evidence>
<comment type="similarity">
    <text evidence="2">Belongs to the bacterial solute-binding protein 2 family.</text>
</comment>
<evidence type="ECO:0000256" key="2">
    <source>
        <dbReference type="ARBA" id="ARBA00007639"/>
    </source>
</evidence>
<gene>
    <name evidence="4" type="ORF">GCM10009539_48920</name>
</gene>
<dbReference type="InterPro" id="IPR050555">
    <property type="entry name" value="Bact_Solute-Bind_Prot2"/>
</dbReference>
<reference evidence="4 5" key="1">
    <citation type="journal article" date="2019" name="Int. J. Syst. Evol. Microbiol.">
        <title>The Global Catalogue of Microorganisms (GCM) 10K type strain sequencing project: providing services to taxonomists for standard genome sequencing and annotation.</title>
        <authorList>
            <consortium name="The Broad Institute Genomics Platform"/>
            <consortium name="The Broad Institute Genome Sequencing Center for Infectious Disease"/>
            <person name="Wu L."/>
            <person name="Ma J."/>
        </authorList>
    </citation>
    <scope>NUCLEOTIDE SEQUENCE [LARGE SCALE GENOMIC DNA]</scope>
    <source>
        <strain evidence="4 5">JCM 10425</strain>
    </source>
</reference>
<evidence type="ECO:0000256" key="1">
    <source>
        <dbReference type="ARBA" id="ARBA00004196"/>
    </source>
</evidence>
<organism evidence="4 5">
    <name type="scientific">Cryptosporangium japonicum</name>
    <dbReference type="NCBI Taxonomy" id="80872"/>
    <lineage>
        <taxon>Bacteria</taxon>
        <taxon>Bacillati</taxon>
        <taxon>Actinomycetota</taxon>
        <taxon>Actinomycetes</taxon>
        <taxon>Cryptosporangiales</taxon>
        <taxon>Cryptosporangiaceae</taxon>
        <taxon>Cryptosporangium</taxon>
    </lineage>
</organism>
<sequence>MLAGLTAVAAAVALSGCTSSTSGTTDAKGDSSEYAAAPLELSDAQRDAILKKAFLTDDVKAADLDPTIVQGLEEAGRDYSDDQIKAAAACLDKPTCTIGKGEQTLAILDGAGSDLWRRITRAQITVQATSYPNIGTVIYLQADGNLQTMQANLQTLIARKVTGIVTYDDFGPAMTAAYQQATNKGIPVVAYGGIPGKDATKAVVSQVASDFCDDGNQMAQTTATMLKNTGNVAFFTGTPGNPQGAGWQACAESWFKKNAPDIQVVNRSNTSWTEGGAVSATTALISTGKKVDAVLYDYAKQTVNIVQTYQQAKQKVPAQVTWTSDNSLLQMWEKDLGTPNEWQLAYSSSINFEGAIALAALMNHLQGKDVPPMLMFPLPFVPAKKGDYLADQPANAPGPTLMPDALLTQVLGAA</sequence>
<accession>A0ABN0UPX7</accession>
<evidence type="ECO:0000313" key="4">
    <source>
        <dbReference type="EMBL" id="GAA0257752.1"/>
    </source>
</evidence>